<dbReference type="Proteomes" id="UP001321249">
    <property type="component" value="Unassembled WGS sequence"/>
</dbReference>
<evidence type="ECO:0000313" key="3">
    <source>
        <dbReference type="EMBL" id="MDG0865505.1"/>
    </source>
</evidence>
<organism evidence="3 4">
    <name type="scientific">Candidatus Lucifugimonas marina</name>
    <dbReference type="NCBI Taxonomy" id="3038979"/>
    <lineage>
        <taxon>Bacteria</taxon>
        <taxon>Bacillati</taxon>
        <taxon>Chloroflexota</taxon>
        <taxon>Dehalococcoidia</taxon>
        <taxon>SAR202 cluster</taxon>
        <taxon>Candidatus Lucifugimonadales</taxon>
        <taxon>Candidatus Lucifugimonadaceae</taxon>
        <taxon>Candidatus Lucifugimonas</taxon>
    </lineage>
</organism>
<feature type="compositionally biased region" description="Basic residues" evidence="2">
    <location>
        <begin position="228"/>
        <end position="255"/>
    </location>
</feature>
<feature type="region of interest" description="Disordered" evidence="2">
    <location>
        <begin position="210"/>
        <end position="263"/>
    </location>
</feature>
<protein>
    <submittedName>
        <fullName evidence="3">Uncharacterized protein</fullName>
    </submittedName>
</protein>
<keyword evidence="1" id="KW-0175">Coiled coil</keyword>
<evidence type="ECO:0000313" key="4">
    <source>
        <dbReference type="Proteomes" id="UP001321249"/>
    </source>
</evidence>
<comment type="caution">
    <text evidence="3">The sequence shown here is derived from an EMBL/GenBank/DDBJ whole genome shotgun (WGS) entry which is preliminary data.</text>
</comment>
<reference evidence="3 4" key="1">
    <citation type="submission" date="2019-11" db="EMBL/GenBank/DDBJ databases">
        <authorList>
            <person name="Cho J.-C."/>
        </authorList>
    </citation>
    <scope>NUCLEOTIDE SEQUENCE [LARGE SCALE GENOMIC DNA]</scope>
    <source>
        <strain evidence="3 4">JH702</strain>
    </source>
</reference>
<feature type="coiled-coil region" evidence="1">
    <location>
        <begin position="46"/>
        <end position="99"/>
    </location>
</feature>
<accession>A0ABD4XLI6</accession>
<proteinExistence type="predicted"/>
<dbReference type="AlphaFoldDB" id="A0ABD4XLI6"/>
<dbReference type="EMBL" id="WMBE01000001">
    <property type="protein sequence ID" value="MDG0865505.1"/>
    <property type="molecule type" value="Genomic_DNA"/>
</dbReference>
<evidence type="ECO:0000256" key="1">
    <source>
        <dbReference type="SAM" id="Coils"/>
    </source>
</evidence>
<gene>
    <name evidence="3" type="ORF">GKO46_00255</name>
</gene>
<sequence length="263" mass="28972">MRRIMAQRSKKDSLLASLSSLPTDNASAEAAWRQALLLRELSRDERVTARKRRAEAEAAKEYAENEAITATKQLCSELQAQARMKLQEAEDTLTEAERVKSNADSYAARVQVNIDTELANAVKIREDAETHSEEIQNNARVAAEALMSQTRAGADEMASRMRRETSEDIRKILTDVEVARASAEDELETQRILTETARVRAFSHGLAAENADDEMTRSNKPAAAPAPAKKRATVRKAKPVAKKATAKKATARKGKVTSIRKAA</sequence>
<name>A0ABD4XLI6_9CHLR</name>
<evidence type="ECO:0000256" key="2">
    <source>
        <dbReference type="SAM" id="MobiDB-lite"/>
    </source>
</evidence>
<feature type="region of interest" description="Disordered" evidence="2">
    <location>
        <begin position="1"/>
        <end position="26"/>
    </location>
</feature>